<dbReference type="SUPFAM" id="SSF53756">
    <property type="entry name" value="UDP-Glycosyltransferase/glycogen phosphorylase"/>
    <property type="match status" value="1"/>
</dbReference>
<organism evidence="1 2">
    <name type="scientific">Candidatus Onthomorpha intestinigallinarum</name>
    <dbReference type="NCBI Taxonomy" id="2840880"/>
    <lineage>
        <taxon>Bacteria</taxon>
        <taxon>Pseudomonadati</taxon>
        <taxon>Bacteroidota</taxon>
        <taxon>Bacteroidia</taxon>
        <taxon>Bacteroidales</taxon>
        <taxon>Candidatus Onthomorpha</taxon>
    </lineage>
</organism>
<reference evidence="1" key="1">
    <citation type="journal article" date="2021" name="PeerJ">
        <title>Extensive microbial diversity within the chicken gut microbiome revealed by metagenomics and culture.</title>
        <authorList>
            <person name="Gilroy R."/>
            <person name="Ravi A."/>
            <person name="Getino M."/>
            <person name="Pursley I."/>
            <person name="Horton D.L."/>
            <person name="Alikhan N.F."/>
            <person name="Baker D."/>
            <person name="Gharbi K."/>
            <person name="Hall N."/>
            <person name="Watson M."/>
            <person name="Adriaenssens E.M."/>
            <person name="Foster-Nyarko E."/>
            <person name="Jarju S."/>
            <person name="Secka A."/>
            <person name="Antonio M."/>
            <person name="Oren A."/>
            <person name="Chaudhuri R.R."/>
            <person name="La Ragione R."/>
            <person name="Hildebrand F."/>
            <person name="Pallen M.J."/>
        </authorList>
    </citation>
    <scope>NUCLEOTIDE SEQUENCE</scope>
    <source>
        <strain evidence="1">Gambia16-930</strain>
    </source>
</reference>
<dbReference type="PANTHER" id="PTHR43174">
    <property type="entry name" value="UDP-N-ACETYLGLUCOSAMINE 2-EPIMERASE"/>
    <property type="match status" value="1"/>
</dbReference>
<evidence type="ECO:0000313" key="2">
    <source>
        <dbReference type="Proteomes" id="UP000824267"/>
    </source>
</evidence>
<evidence type="ECO:0008006" key="3">
    <source>
        <dbReference type="Google" id="ProtNLM"/>
    </source>
</evidence>
<evidence type="ECO:0000313" key="1">
    <source>
        <dbReference type="EMBL" id="HIW87265.1"/>
    </source>
</evidence>
<sequence length="164" mass="19383">MKTIILVFGTRPEAIKMCPLVKEFQKHADIFKILVCVTEQHREMLDQVSQIFDVFPDYDLNIMKQGQDLYDVNWERLDKYFNTAYNFGFDKDSKFQLPPACLQQMLKIAEDLAKGFPQVRVDFYIVDSKPIVGEMTFFTGYGYFTEEYYRLLAEDIELKKKKIV</sequence>
<proteinExistence type="predicted"/>
<dbReference type="AlphaFoldDB" id="A0A9D1RH21"/>
<dbReference type="Gene3D" id="3.40.50.2000">
    <property type="entry name" value="Glycogen Phosphorylase B"/>
    <property type="match status" value="1"/>
</dbReference>
<name>A0A9D1RH21_9BACT</name>
<comment type="caution">
    <text evidence="1">The sequence shown here is derived from an EMBL/GenBank/DDBJ whole genome shotgun (WGS) entry which is preliminary data.</text>
</comment>
<protein>
    <recommendedName>
        <fullName evidence="3">UDP-N-acetylglucosamine 2-epimerase</fullName>
    </recommendedName>
</protein>
<dbReference type="Proteomes" id="UP000824267">
    <property type="component" value="Unassembled WGS sequence"/>
</dbReference>
<dbReference type="Pfam" id="PF14305">
    <property type="entry name" value="ATPgrasp_TupA"/>
    <property type="match status" value="1"/>
</dbReference>
<dbReference type="InterPro" id="IPR029465">
    <property type="entry name" value="ATPgrasp_TupA"/>
</dbReference>
<accession>A0A9D1RH21</accession>
<reference evidence="1" key="2">
    <citation type="submission" date="2021-04" db="EMBL/GenBank/DDBJ databases">
        <authorList>
            <person name="Gilroy R."/>
        </authorList>
    </citation>
    <scope>NUCLEOTIDE SEQUENCE</scope>
    <source>
        <strain evidence="1">Gambia16-930</strain>
    </source>
</reference>
<dbReference type="EMBL" id="DXGG01000111">
    <property type="protein sequence ID" value="HIW87265.1"/>
    <property type="molecule type" value="Genomic_DNA"/>
</dbReference>
<dbReference type="InterPro" id="IPR029767">
    <property type="entry name" value="WecB-like"/>
</dbReference>
<gene>
    <name evidence="1" type="ORF">IAC47_03205</name>
</gene>
<dbReference type="PANTHER" id="PTHR43174:SF2">
    <property type="entry name" value="UDP-N-ACETYLGLUCOSAMINE 2-EPIMERASE"/>
    <property type="match status" value="1"/>
</dbReference>